<dbReference type="EMBL" id="AWFB01000067">
    <property type="protein sequence ID" value="RAN30902.1"/>
    <property type="molecule type" value="Genomic_DNA"/>
</dbReference>
<reference evidence="2 3" key="1">
    <citation type="submission" date="2013-04" db="EMBL/GenBank/DDBJ databases">
        <title>Hyphomonas sp. T24B3 Genome Sequencing.</title>
        <authorList>
            <person name="Lai Q."/>
            <person name="Shao Z."/>
        </authorList>
    </citation>
    <scope>NUCLEOTIDE SEQUENCE [LARGE SCALE GENOMIC DNA]</scope>
    <source>
        <strain evidence="2 3">T24B3</strain>
    </source>
</reference>
<sequence>MPQDYTFSPWRKTVSRIPYPDPASLPEELNSFTERLAPLNIFRMLGHAPHLVKPIVGLGTAFLQQGKLDPVTRECVILRVGYLSHAKYETTQHEAIGRKLGMSDELFEALRLEPQSDLLTHEQKLAVSFTDHLVTHAHPSDGALKPALKHFGPALLQELVLLIGYYMMVCRFLESFGVEVEEGGPKSTEIKLD</sequence>
<dbReference type="eggNOG" id="COG2128">
    <property type="taxonomic scope" value="Bacteria"/>
</dbReference>
<name>A0A062U1W7_9PROT</name>
<evidence type="ECO:0000313" key="3">
    <source>
        <dbReference type="Proteomes" id="UP000249123"/>
    </source>
</evidence>
<dbReference type="InterPro" id="IPR029032">
    <property type="entry name" value="AhpD-like"/>
</dbReference>
<dbReference type="Gene3D" id="1.20.1290.10">
    <property type="entry name" value="AhpD-like"/>
    <property type="match status" value="1"/>
</dbReference>
<organism evidence="2 3">
    <name type="scientific">Hyphomonas pacifica</name>
    <dbReference type="NCBI Taxonomy" id="1280941"/>
    <lineage>
        <taxon>Bacteria</taxon>
        <taxon>Pseudomonadati</taxon>
        <taxon>Pseudomonadota</taxon>
        <taxon>Alphaproteobacteria</taxon>
        <taxon>Hyphomonadales</taxon>
        <taxon>Hyphomonadaceae</taxon>
        <taxon>Hyphomonas</taxon>
    </lineage>
</organism>
<proteinExistence type="predicted"/>
<dbReference type="STRING" id="1280941.HY2_01880"/>
<dbReference type="AlphaFoldDB" id="A0A062U1W7"/>
<keyword evidence="3" id="KW-1185">Reference proteome</keyword>
<dbReference type="GO" id="GO:0051920">
    <property type="term" value="F:peroxiredoxin activity"/>
    <property type="evidence" value="ECO:0007669"/>
    <property type="project" value="InterPro"/>
</dbReference>
<comment type="caution">
    <text evidence="2">The sequence shown here is derived from an EMBL/GenBank/DDBJ whole genome shotgun (WGS) entry which is preliminary data.</text>
</comment>
<evidence type="ECO:0000313" key="2">
    <source>
        <dbReference type="EMBL" id="RAN30902.1"/>
    </source>
</evidence>
<dbReference type="SUPFAM" id="SSF69118">
    <property type="entry name" value="AhpD-like"/>
    <property type="match status" value="1"/>
</dbReference>
<dbReference type="RefSeq" id="WP_064773894.1">
    <property type="nucleotide sequence ID" value="NZ_AWFA01000023.1"/>
</dbReference>
<dbReference type="PANTHER" id="PTHR34846">
    <property type="entry name" value="4-CARBOXYMUCONOLACTONE DECARBOXYLASE FAMILY PROTEIN (AFU_ORTHOLOGUE AFUA_6G11590)"/>
    <property type="match status" value="1"/>
</dbReference>
<feature type="domain" description="Carboxymuconolactone decarboxylase-like" evidence="1">
    <location>
        <begin position="51"/>
        <end position="105"/>
    </location>
</feature>
<dbReference type="InterPro" id="IPR003779">
    <property type="entry name" value="CMD-like"/>
</dbReference>
<protein>
    <recommendedName>
        <fullName evidence="1">Carboxymuconolactone decarboxylase-like domain-containing protein</fullName>
    </recommendedName>
</protein>
<dbReference type="Pfam" id="PF02627">
    <property type="entry name" value="CMD"/>
    <property type="match status" value="1"/>
</dbReference>
<accession>A0A062U1W7</accession>
<gene>
    <name evidence="2" type="ORF">HY3_04705</name>
</gene>
<evidence type="ECO:0000259" key="1">
    <source>
        <dbReference type="Pfam" id="PF02627"/>
    </source>
</evidence>
<dbReference type="OrthoDB" id="4704294at2"/>
<dbReference type="Proteomes" id="UP000249123">
    <property type="component" value="Unassembled WGS sequence"/>
</dbReference>
<dbReference type="PANTHER" id="PTHR34846:SF11">
    <property type="entry name" value="4-CARBOXYMUCONOLACTONE DECARBOXYLASE FAMILY PROTEIN (AFU_ORTHOLOGUE AFUA_6G11590)"/>
    <property type="match status" value="1"/>
</dbReference>